<dbReference type="Proteomes" id="UP000594638">
    <property type="component" value="Unassembled WGS sequence"/>
</dbReference>
<sequence>MWDHELRSTTSSGLSPELWNLSKSEYRHHLGLKIALEKSSKGRTKNIERAYGLMGVEILAEIESMAMRGKRKNSGCFRERMEKEKK</sequence>
<comment type="caution">
    <text evidence="1">The sequence shown here is derived from an EMBL/GenBank/DDBJ whole genome shotgun (WGS) entry which is preliminary data.</text>
</comment>
<evidence type="ECO:0000313" key="1">
    <source>
        <dbReference type="EMBL" id="CAA2991873.1"/>
    </source>
</evidence>
<protein>
    <submittedName>
        <fullName evidence="1">Uncharacterized protein</fullName>
    </submittedName>
</protein>
<evidence type="ECO:0000313" key="2">
    <source>
        <dbReference type="Proteomes" id="UP000594638"/>
    </source>
</evidence>
<reference evidence="1 2" key="1">
    <citation type="submission" date="2019-12" db="EMBL/GenBank/DDBJ databases">
        <authorList>
            <person name="Alioto T."/>
            <person name="Alioto T."/>
            <person name="Gomez Garrido J."/>
        </authorList>
    </citation>
    <scope>NUCLEOTIDE SEQUENCE [LARGE SCALE GENOMIC DNA]</scope>
</reference>
<gene>
    <name evidence="1" type="ORF">OLEA9_A090762</name>
</gene>
<accession>A0A8S0SJR1</accession>
<name>A0A8S0SJR1_OLEEU</name>
<dbReference type="EMBL" id="CACTIH010005429">
    <property type="protein sequence ID" value="CAA2991873.1"/>
    <property type="molecule type" value="Genomic_DNA"/>
</dbReference>
<organism evidence="1 2">
    <name type="scientific">Olea europaea subsp. europaea</name>
    <dbReference type="NCBI Taxonomy" id="158383"/>
    <lineage>
        <taxon>Eukaryota</taxon>
        <taxon>Viridiplantae</taxon>
        <taxon>Streptophyta</taxon>
        <taxon>Embryophyta</taxon>
        <taxon>Tracheophyta</taxon>
        <taxon>Spermatophyta</taxon>
        <taxon>Magnoliopsida</taxon>
        <taxon>eudicotyledons</taxon>
        <taxon>Gunneridae</taxon>
        <taxon>Pentapetalae</taxon>
        <taxon>asterids</taxon>
        <taxon>lamiids</taxon>
        <taxon>Lamiales</taxon>
        <taxon>Oleaceae</taxon>
        <taxon>Oleeae</taxon>
        <taxon>Olea</taxon>
    </lineage>
</organism>
<dbReference type="AlphaFoldDB" id="A0A8S0SJR1"/>
<dbReference type="Gramene" id="OE9A090762T1">
    <property type="protein sequence ID" value="OE9A090762C1"/>
    <property type="gene ID" value="OE9A090762"/>
</dbReference>
<keyword evidence="2" id="KW-1185">Reference proteome</keyword>
<proteinExistence type="predicted"/>